<dbReference type="InterPro" id="IPR050550">
    <property type="entry name" value="SEC23_SEC24_subfamily"/>
</dbReference>
<protein>
    <submittedName>
        <fullName evidence="1">Uncharacterized protein</fullName>
    </submittedName>
</protein>
<dbReference type="GO" id="GO:0090110">
    <property type="term" value="P:COPII-coated vesicle cargo loading"/>
    <property type="evidence" value="ECO:0007669"/>
    <property type="project" value="TreeGrafter"/>
</dbReference>
<dbReference type="Gene3D" id="2.60.40.1670">
    <property type="entry name" value="beta-sandwich domain of Sec23/24"/>
    <property type="match status" value="1"/>
</dbReference>
<name>A0AA86V2U4_9EUKA</name>
<dbReference type="GO" id="GO:0008270">
    <property type="term" value="F:zinc ion binding"/>
    <property type="evidence" value="ECO:0007669"/>
    <property type="project" value="TreeGrafter"/>
</dbReference>
<dbReference type="GO" id="GO:0030127">
    <property type="term" value="C:COPII vesicle coat"/>
    <property type="evidence" value="ECO:0007669"/>
    <property type="project" value="TreeGrafter"/>
</dbReference>
<sequence length="746" mass="86081">MNIEFENVELDNYLLSDDYFPESQQQDQRACFPFGAIFQPFIKPGSVQSCKKCDCGAYTSQYQIQLNQQSQCPFCNKLDPLTSIPSTDTVDITQQSVFWQDPVLILTVDITNPSGFDFIQKYFSENEFAQLNQNVPNLRLGFVFFGELTHYLNVTKSGFSLISIIDLQQIPLTVPKLDSVLELYTEAFTNAKFREQILQLPHQTRSLVQALHFTCLLLRQCDKSQNKQLGGLFSFVIAFGPDANVQIHRNMKDFDQQYPNIDAVQCMLPDERFQLQMQPVISRNYTFDFFFQTDEFIDAINFMQMCQYGGQIHLFESTSNSFFKEIKHNLFRFKNRLVNINFKVICSQQLEIHQITGPGLKIKDNIVYSPSCQKQQIFGTVLGPVAQQLEKQQSKKKLQKIQIEQDITTNKTAYIQAQITFTTMLNETYIRVITVMIQTTSDFRQLISHFNIVPKLILIQQMAAIGATPTVVQDSKNTMRIQGGFFEVIQGTKIATRQYIQNLDCENHVPENQTEFIKGIFKLFRNDIFCTTKADLRTICVCKSLYGNLYQIQNLVCPKVFYCPIGETGYEQGSLDLRLLSYNQGESKMRSKRKHQIAIALSRNLHSILIIFDDRDKHSTVKVDVNKISHHSKQISQRFDQQLSFSSTMSRVFPVDSLIEDTSDSSPTSVYQDFDPSIFQDQTTILSQANVVEVIDYFSRCFRIDKRDVMVVRTSVQLGVVYSILFETEYEGENTFETWVDELFYV</sequence>
<dbReference type="PANTHER" id="PTHR13803">
    <property type="entry name" value="SEC24-RELATED PROTEIN"/>
    <property type="match status" value="1"/>
</dbReference>
<dbReference type="GO" id="GO:0070971">
    <property type="term" value="C:endoplasmic reticulum exit site"/>
    <property type="evidence" value="ECO:0007669"/>
    <property type="project" value="TreeGrafter"/>
</dbReference>
<dbReference type="EMBL" id="CAXDID020000616">
    <property type="protein sequence ID" value="CAL6106762.1"/>
    <property type="molecule type" value="Genomic_DNA"/>
</dbReference>
<dbReference type="Proteomes" id="UP001642409">
    <property type="component" value="Unassembled WGS sequence"/>
</dbReference>
<reference evidence="1" key="1">
    <citation type="submission" date="2023-06" db="EMBL/GenBank/DDBJ databases">
        <authorList>
            <person name="Kurt Z."/>
        </authorList>
    </citation>
    <scope>NUCLEOTIDE SEQUENCE</scope>
</reference>
<evidence type="ECO:0000313" key="2">
    <source>
        <dbReference type="EMBL" id="CAL6106762.1"/>
    </source>
</evidence>
<accession>A0AA86V2U4</accession>
<dbReference type="AlphaFoldDB" id="A0AA86V2U4"/>
<reference evidence="2 3" key="2">
    <citation type="submission" date="2024-07" db="EMBL/GenBank/DDBJ databases">
        <authorList>
            <person name="Akdeniz Z."/>
        </authorList>
    </citation>
    <scope>NUCLEOTIDE SEQUENCE [LARGE SCALE GENOMIC DNA]</scope>
</reference>
<dbReference type="SUPFAM" id="SSF81995">
    <property type="entry name" value="beta-sandwich domain of Sec23/24"/>
    <property type="match status" value="1"/>
</dbReference>
<organism evidence="1">
    <name type="scientific">Hexamita inflata</name>
    <dbReference type="NCBI Taxonomy" id="28002"/>
    <lineage>
        <taxon>Eukaryota</taxon>
        <taxon>Metamonada</taxon>
        <taxon>Diplomonadida</taxon>
        <taxon>Hexamitidae</taxon>
        <taxon>Hexamitinae</taxon>
        <taxon>Hexamita</taxon>
    </lineage>
</organism>
<evidence type="ECO:0000313" key="1">
    <source>
        <dbReference type="EMBL" id="CAI9974021.1"/>
    </source>
</evidence>
<proteinExistence type="predicted"/>
<evidence type="ECO:0000313" key="3">
    <source>
        <dbReference type="Proteomes" id="UP001642409"/>
    </source>
</evidence>
<keyword evidence="3" id="KW-1185">Reference proteome</keyword>
<comment type="caution">
    <text evidence="1">The sequence shown here is derived from an EMBL/GenBank/DDBJ whole genome shotgun (WGS) entry which is preliminary data.</text>
</comment>
<gene>
    <name evidence="1" type="ORF">HINF_LOCUS61666</name>
    <name evidence="2" type="ORF">HINF_LOCUS73925</name>
</gene>
<dbReference type="GO" id="GO:0000149">
    <property type="term" value="F:SNARE binding"/>
    <property type="evidence" value="ECO:0007669"/>
    <property type="project" value="TreeGrafter"/>
</dbReference>
<dbReference type="EMBL" id="CATOUU010001130">
    <property type="protein sequence ID" value="CAI9974021.1"/>
    <property type="molecule type" value="Genomic_DNA"/>
</dbReference>